<proteinExistence type="predicted"/>
<sequence>MNSKDRSSLQNFRRNFPRLPEEPSPGAYHNLVRNETKVAMTSKRIRAIDECGNFRRDQQYTGANAASERAAPLAATTRCNAWVPEPRVHRRRHSNSSSTKQAEGLL</sequence>
<evidence type="ECO:0000313" key="4">
    <source>
        <dbReference type="WBParaSite" id="NBR_0002124201-mRNA-1"/>
    </source>
</evidence>
<dbReference type="AlphaFoldDB" id="A0A0N4YVH0"/>
<reference evidence="4" key="1">
    <citation type="submission" date="2017-02" db="UniProtKB">
        <authorList>
            <consortium name="WormBaseParasite"/>
        </authorList>
    </citation>
    <scope>IDENTIFICATION</scope>
</reference>
<reference evidence="2 3" key="2">
    <citation type="submission" date="2018-11" db="EMBL/GenBank/DDBJ databases">
        <authorList>
            <consortium name="Pathogen Informatics"/>
        </authorList>
    </citation>
    <scope>NUCLEOTIDE SEQUENCE [LARGE SCALE GENOMIC DNA]</scope>
</reference>
<dbReference type="EMBL" id="UYSL01026081">
    <property type="protein sequence ID" value="VDL84985.1"/>
    <property type="molecule type" value="Genomic_DNA"/>
</dbReference>
<evidence type="ECO:0000256" key="1">
    <source>
        <dbReference type="SAM" id="MobiDB-lite"/>
    </source>
</evidence>
<name>A0A0N4YVH0_NIPBR</name>
<gene>
    <name evidence="2" type="ORF">NBR_LOCUS21243</name>
</gene>
<evidence type="ECO:0000313" key="3">
    <source>
        <dbReference type="Proteomes" id="UP000271162"/>
    </source>
</evidence>
<dbReference type="Proteomes" id="UP000271162">
    <property type="component" value="Unassembled WGS sequence"/>
</dbReference>
<keyword evidence="3" id="KW-1185">Reference proteome</keyword>
<protein>
    <submittedName>
        <fullName evidence="4">DET1- and DDB1-associated protein 1</fullName>
    </submittedName>
</protein>
<accession>A0A0N4YVH0</accession>
<feature type="region of interest" description="Disordered" evidence="1">
    <location>
        <begin position="84"/>
        <end position="106"/>
    </location>
</feature>
<organism evidence="4">
    <name type="scientific">Nippostrongylus brasiliensis</name>
    <name type="common">Rat hookworm</name>
    <dbReference type="NCBI Taxonomy" id="27835"/>
    <lineage>
        <taxon>Eukaryota</taxon>
        <taxon>Metazoa</taxon>
        <taxon>Ecdysozoa</taxon>
        <taxon>Nematoda</taxon>
        <taxon>Chromadorea</taxon>
        <taxon>Rhabditida</taxon>
        <taxon>Rhabditina</taxon>
        <taxon>Rhabditomorpha</taxon>
        <taxon>Strongyloidea</taxon>
        <taxon>Heligmosomidae</taxon>
        <taxon>Nippostrongylus</taxon>
    </lineage>
</organism>
<dbReference type="WBParaSite" id="NBR_0002124201-mRNA-1">
    <property type="protein sequence ID" value="NBR_0002124201-mRNA-1"/>
    <property type="gene ID" value="NBR_0002124201"/>
</dbReference>
<evidence type="ECO:0000313" key="2">
    <source>
        <dbReference type="EMBL" id="VDL84985.1"/>
    </source>
</evidence>
<feature type="region of interest" description="Disordered" evidence="1">
    <location>
        <begin position="1"/>
        <end position="28"/>
    </location>
</feature>